<dbReference type="KEGG" id="dfl:DFE_2914"/>
<accession>A0A2Z6B2I9</accession>
<name>A0A2Z6B2I9_9BACT</name>
<dbReference type="Proteomes" id="UP000269883">
    <property type="component" value="Chromosome"/>
</dbReference>
<evidence type="ECO:0000313" key="1">
    <source>
        <dbReference type="EMBL" id="BBD09640.1"/>
    </source>
</evidence>
<gene>
    <name evidence="1" type="ORF">DFE_2914</name>
</gene>
<proteinExistence type="predicted"/>
<keyword evidence="2" id="KW-1185">Reference proteome</keyword>
<reference evidence="1 2" key="1">
    <citation type="journal article" date="2018" name="Sci. Adv.">
        <title>Multi-heme cytochromes provide a pathway for survival in energy-limited environments.</title>
        <authorList>
            <person name="Deng X."/>
            <person name="Dohmae N."/>
            <person name="Nealson K.H."/>
            <person name="Hashimoto K."/>
            <person name="Okamoto A."/>
        </authorList>
    </citation>
    <scope>NUCLEOTIDE SEQUENCE [LARGE SCALE GENOMIC DNA]</scope>
    <source>
        <strain evidence="1 2">IS5</strain>
    </source>
</reference>
<dbReference type="AlphaFoldDB" id="A0A2Z6B2I9"/>
<dbReference type="EMBL" id="AP017378">
    <property type="protein sequence ID" value="BBD09640.1"/>
    <property type="molecule type" value="Genomic_DNA"/>
</dbReference>
<dbReference type="RefSeq" id="WP_126380670.1">
    <property type="nucleotide sequence ID" value="NZ_AP017378.1"/>
</dbReference>
<evidence type="ECO:0000313" key="2">
    <source>
        <dbReference type="Proteomes" id="UP000269883"/>
    </source>
</evidence>
<organism evidence="1 2">
    <name type="scientific">Desulfovibrio ferrophilus</name>
    <dbReference type="NCBI Taxonomy" id="241368"/>
    <lineage>
        <taxon>Bacteria</taxon>
        <taxon>Pseudomonadati</taxon>
        <taxon>Thermodesulfobacteriota</taxon>
        <taxon>Desulfovibrionia</taxon>
        <taxon>Desulfovibrionales</taxon>
        <taxon>Desulfovibrionaceae</taxon>
        <taxon>Desulfovibrio</taxon>
    </lineage>
</organism>
<sequence length="98" mass="11264">MWKSIFVFIVFAGIAWMVLCLMPCEVGATSLHCVIMEECQRQGLDDRECLARYEPELLSHITTNVQTLKAPCQYSAEYYPVHKPLCEAVCARVEEWGY</sequence>
<protein>
    <submittedName>
        <fullName evidence="1">Formyltetrahydrofolate synthetase</fullName>
    </submittedName>
</protein>